<keyword evidence="3" id="KW-1185">Reference proteome</keyword>
<feature type="compositionally biased region" description="Basic and acidic residues" evidence="1">
    <location>
        <begin position="84"/>
        <end position="97"/>
    </location>
</feature>
<dbReference type="Proteomes" id="UP000016930">
    <property type="component" value="Unassembled WGS sequence"/>
</dbReference>
<proteinExistence type="predicted"/>
<dbReference type="AlphaFoldDB" id="M2QUD2"/>
<gene>
    <name evidence="2" type="ORF">CERSUDRAFT_85654</name>
</gene>
<dbReference type="EMBL" id="KB445800">
    <property type="protein sequence ID" value="EMD35690.1"/>
    <property type="molecule type" value="Genomic_DNA"/>
</dbReference>
<sequence>MTEYDYSPAAYERFMAQQARVSNWVHDQGYRSREYPNPFVASPAAMPPRRLAEPRPQPARARTTPVLDPYAGADVSRKTSRSSRTRETTPRAARDPQRSSSRSQTVPPSARHPPAAAYYPSHPQPQYRYPSQNPAPPPPPPPPPPPQPQQYQQQQHRSTSRGGHVPPQGVPHIPTTVAPYVPDPPQGYNAVYRTYPYQPGAHKEIVLPPPRPGETYVVIPPKGRSVQVVVSLPPLAPRPEMSVEPCAPKLTVFNS</sequence>
<evidence type="ECO:0000313" key="3">
    <source>
        <dbReference type="Proteomes" id="UP000016930"/>
    </source>
</evidence>
<feature type="compositionally biased region" description="Pro residues" evidence="1">
    <location>
        <begin position="133"/>
        <end position="148"/>
    </location>
</feature>
<reference evidence="2 3" key="1">
    <citation type="journal article" date="2012" name="Proc. Natl. Acad. Sci. U.S.A.">
        <title>Comparative genomics of Ceriporiopsis subvermispora and Phanerochaete chrysosporium provide insight into selective ligninolysis.</title>
        <authorList>
            <person name="Fernandez-Fueyo E."/>
            <person name="Ruiz-Duenas F.J."/>
            <person name="Ferreira P."/>
            <person name="Floudas D."/>
            <person name="Hibbett D.S."/>
            <person name="Canessa P."/>
            <person name="Larrondo L.F."/>
            <person name="James T.Y."/>
            <person name="Seelenfreund D."/>
            <person name="Lobos S."/>
            <person name="Polanco R."/>
            <person name="Tello M."/>
            <person name="Honda Y."/>
            <person name="Watanabe T."/>
            <person name="Watanabe T."/>
            <person name="Ryu J.S."/>
            <person name="Kubicek C.P."/>
            <person name="Schmoll M."/>
            <person name="Gaskell J."/>
            <person name="Hammel K.E."/>
            <person name="St John F.J."/>
            <person name="Vanden Wymelenberg A."/>
            <person name="Sabat G."/>
            <person name="Splinter BonDurant S."/>
            <person name="Syed K."/>
            <person name="Yadav J.S."/>
            <person name="Doddapaneni H."/>
            <person name="Subramanian V."/>
            <person name="Lavin J.L."/>
            <person name="Oguiza J.A."/>
            <person name="Perez G."/>
            <person name="Pisabarro A.G."/>
            <person name="Ramirez L."/>
            <person name="Santoyo F."/>
            <person name="Master E."/>
            <person name="Coutinho P.M."/>
            <person name="Henrissat B."/>
            <person name="Lombard V."/>
            <person name="Magnuson J.K."/>
            <person name="Kuees U."/>
            <person name="Hori C."/>
            <person name="Igarashi K."/>
            <person name="Samejima M."/>
            <person name="Held B.W."/>
            <person name="Barry K.W."/>
            <person name="LaButti K.M."/>
            <person name="Lapidus A."/>
            <person name="Lindquist E.A."/>
            <person name="Lucas S.M."/>
            <person name="Riley R."/>
            <person name="Salamov A.A."/>
            <person name="Hoffmeister D."/>
            <person name="Schwenk D."/>
            <person name="Hadar Y."/>
            <person name="Yarden O."/>
            <person name="de Vries R.P."/>
            <person name="Wiebenga A."/>
            <person name="Stenlid J."/>
            <person name="Eastwood D."/>
            <person name="Grigoriev I.V."/>
            <person name="Berka R.M."/>
            <person name="Blanchette R.A."/>
            <person name="Kersten P."/>
            <person name="Martinez A.T."/>
            <person name="Vicuna R."/>
            <person name="Cullen D."/>
        </authorList>
    </citation>
    <scope>NUCLEOTIDE SEQUENCE [LARGE SCALE GENOMIC DNA]</scope>
    <source>
        <strain evidence="2 3">B</strain>
    </source>
</reference>
<feature type="compositionally biased region" description="Low complexity" evidence="1">
    <location>
        <begin position="107"/>
        <end position="132"/>
    </location>
</feature>
<evidence type="ECO:0000313" key="2">
    <source>
        <dbReference type="EMBL" id="EMD35690.1"/>
    </source>
</evidence>
<feature type="region of interest" description="Disordered" evidence="1">
    <location>
        <begin position="30"/>
        <end position="183"/>
    </location>
</feature>
<evidence type="ECO:0000256" key="1">
    <source>
        <dbReference type="SAM" id="MobiDB-lite"/>
    </source>
</evidence>
<accession>M2QUD2</accession>
<dbReference type="OrthoDB" id="2976199at2759"/>
<protein>
    <submittedName>
        <fullName evidence="2">Uncharacterized protein</fullName>
    </submittedName>
</protein>
<name>M2QUD2_CERS8</name>
<dbReference type="HOGENOM" id="CLU_1133952_0_0_1"/>
<organism evidence="2 3">
    <name type="scientific">Ceriporiopsis subvermispora (strain B)</name>
    <name type="common">White-rot fungus</name>
    <name type="synonym">Gelatoporia subvermispora</name>
    <dbReference type="NCBI Taxonomy" id="914234"/>
    <lineage>
        <taxon>Eukaryota</taxon>
        <taxon>Fungi</taxon>
        <taxon>Dikarya</taxon>
        <taxon>Basidiomycota</taxon>
        <taxon>Agaricomycotina</taxon>
        <taxon>Agaricomycetes</taxon>
        <taxon>Polyporales</taxon>
        <taxon>Gelatoporiaceae</taxon>
        <taxon>Gelatoporia</taxon>
    </lineage>
</organism>